<name>A0A840K9W2_9FLAO</name>
<evidence type="ECO:0000313" key="3">
    <source>
        <dbReference type="EMBL" id="MBB4804768.1"/>
    </source>
</evidence>
<sequence length="366" mass="43749">MGKLWVDFIFGWGGNCVVDFFSFTIFGYHKFSLTMIKTIIDFIKESKEASQERLKLPIVTFYIFLLVISYWKPLSIYFLSEKKIEEKIKEIDFIYKNHTHWDHILNLLILLLLSTISSILFPSIMFIIEYLLKKPNKERKIIKNSTKDIDRNEELKITKHKYDMNKILSGNKEVEDYNQSIEDLKKSYEDRIQNMENINNQKDKNLESQIDMITKENISLTSKLGEINQLNKYLNDQINQYRLNEFEYTNYSKFNIIFENKDIFKDYVNSIEPVSDKVLFIKHILEEIIDYNLHSLLNRLALSVYNDSEYLNLNTRTRKYDVEKHFIEQNNLGELVQTEGLIETYFIGKSINWIQEVVKYAEDFEL</sequence>
<evidence type="ECO:0000313" key="4">
    <source>
        <dbReference type="Proteomes" id="UP000592180"/>
    </source>
</evidence>
<protein>
    <submittedName>
        <fullName evidence="3">Uncharacterized protein</fullName>
    </submittedName>
</protein>
<feature type="transmembrane region" description="Helical" evidence="2">
    <location>
        <begin position="12"/>
        <end position="33"/>
    </location>
</feature>
<evidence type="ECO:0000256" key="1">
    <source>
        <dbReference type="SAM" id="Coils"/>
    </source>
</evidence>
<organism evidence="3 4">
    <name type="scientific">Chryseobacterium defluvii</name>
    <dbReference type="NCBI Taxonomy" id="160396"/>
    <lineage>
        <taxon>Bacteria</taxon>
        <taxon>Pseudomonadati</taxon>
        <taxon>Bacteroidota</taxon>
        <taxon>Flavobacteriia</taxon>
        <taxon>Flavobacteriales</taxon>
        <taxon>Weeksellaceae</taxon>
        <taxon>Chryseobacterium group</taxon>
        <taxon>Chryseobacterium</taxon>
    </lineage>
</organism>
<evidence type="ECO:0000256" key="2">
    <source>
        <dbReference type="SAM" id="Phobius"/>
    </source>
</evidence>
<dbReference type="RefSeq" id="WP_184182652.1">
    <property type="nucleotide sequence ID" value="NZ_JACHLE010000001.1"/>
</dbReference>
<gene>
    <name evidence="3" type="ORF">HNP38_000040</name>
</gene>
<keyword evidence="2" id="KW-0812">Transmembrane</keyword>
<dbReference type="Proteomes" id="UP000592180">
    <property type="component" value="Unassembled WGS sequence"/>
</dbReference>
<keyword evidence="2" id="KW-1133">Transmembrane helix</keyword>
<accession>A0A840K9W2</accession>
<dbReference type="AlphaFoldDB" id="A0A840K9W2"/>
<keyword evidence="2" id="KW-0472">Membrane</keyword>
<keyword evidence="4" id="KW-1185">Reference proteome</keyword>
<reference evidence="3 4" key="1">
    <citation type="submission" date="2020-08" db="EMBL/GenBank/DDBJ databases">
        <title>Functional genomics of gut bacteria from endangered species of beetles.</title>
        <authorList>
            <person name="Carlos-Shanley C."/>
        </authorList>
    </citation>
    <scope>NUCLEOTIDE SEQUENCE [LARGE SCALE GENOMIC DNA]</scope>
    <source>
        <strain evidence="3 4">S00151</strain>
    </source>
</reference>
<feature type="transmembrane region" description="Helical" evidence="2">
    <location>
        <begin position="54"/>
        <end position="71"/>
    </location>
</feature>
<comment type="caution">
    <text evidence="3">The sequence shown here is derived from an EMBL/GenBank/DDBJ whole genome shotgun (WGS) entry which is preliminary data.</text>
</comment>
<feature type="transmembrane region" description="Helical" evidence="2">
    <location>
        <begin position="104"/>
        <end position="132"/>
    </location>
</feature>
<feature type="coiled-coil region" evidence="1">
    <location>
        <begin position="171"/>
        <end position="205"/>
    </location>
</feature>
<proteinExistence type="predicted"/>
<dbReference type="EMBL" id="JACHLE010000001">
    <property type="protein sequence ID" value="MBB4804768.1"/>
    <property type="molecule type" value="Genomic_DNA"/>
</dbReference>
<keyword evidence="1" id="KW-0175">Coiled coil</keyword>